<evidence type="ECO:0000313" key="10">
    <source>
        <dbReference type="Proteomes" id="UP000199515"/>
    </source>
</evidence>
<feature type="transmembrane region" description="Helical" evidence="7">
    <location>
        <begin position="296"/>
        <end position="313"/>
    </location>
</feature>
<dbReference type="InterPro" id="IPR036259">
    <property type="entry name" value="MFS_trans_sf"/>
</dbReference>
<feature type="transmembrane region" description="Helical" evidence="7">
    <location>
        <begin position="184"/>
        <end position="201"/>
    </location>
</feature>
<feature type="transmembrane region" description="Helical" evidence="7">
    <location>
        <begin position="232"/>
        <end position="253"/>
    </location>
</feature>
<dbReference type="CDD" id="cd06173">
    <property type="entry name" value="MFS_MefA_like"/>
    <property type="match status" value="1"/>
</dbReference>
<feature type="transmembrane region" description="Helical" evidence="7">
    <location>
        <begin position="265"/>
        <end position="284"/>
    </location>
</feature>
<feature type="domain" description="Major facilitator superfamily (MFS) profile" evidence="8">
    <location>
        <begin position="19"/>
        <end position="408"/>
    </location>
</feature>
<proteinExistence type="predicted"/>
<dbReference type="GO" id="GO:0022857">
    <property type="term" value="F:transmembrane transporter activity"/>
    <property type="evidence" value="ECO:0007669"/>
    <property type="project" value="InterPro"/>
</dbReference>
<name>A0A1H3PM95_9PSEU</name>
<dbReference type="Pfam" id="PF05977">
    <property type="entry name" value="MFS_3"/>
    <property type="match status" value="1"/>
</dbReference>
<dbReference type="Proteomes" id="UP000199515">
    <property type="component" value="Unassembled WGS sequence"/>
</dbReference>
<accession>A0A1H3PM95</accession>
<keyword evidence="10" id="KW-1185">Reference proteome</keyword>
<evidence type="ECO:0000256" key="1">
    <source>
        <dbReference type="ARBA" id="ARBA00004651"/>
    </source>
</evidence>
<feature type="transmembrane region" description="Helical" evidence="7">
    <location>
        <begin position="21"/>
        <end position="41"/>
    </location>
</feature>
<keyword evidence="6 7" id="KW-0472">Membrane</keyword>
<dbReference type="PANTHER" id="PTHR23513:SF6">
    <property type="entry name" value="MAJOR FACILITATOR SUPERFAMILY ASSOCIATED DOMAIN-CONTAINING PROTEIN"/>
    <property type="match status" value="1"/>
</dbReference>
<keyword evidence="3" id="KW-1003">Cell membrane</keyword>
<dbReference type="STRING" id="589385.SAMN05421504_108287"/>
<comment type="subcellular location">
    <subcellularLocation>
        <location evidence="1">Cell membrane</location>
        <topology evidence="1">Multi-pass membrane protein</topology>
    </subcellularLocation>
</comment>
<feature type="transmembrane region" description="Helical" evidence="7">
    <location>
        <begin position="113"/>
        <end position="136"/>
    </location>
</feature>
<evidence type="ECO:0000256" key="7">
    <source>
        <dbReference type="SAM" id="Phobius"/>
    </source>
</evidence>
<feature type="transmembrane region" description="Helical" evidence="7">
    <location>
        <begin position="383"/>
        <end position="404"/>
    </location>
</feature>
<gene>
    <name evidence="9" type="ORF">SAMN05421504_108287</name>
</gene>
<feature type="transmembrane region" description="Helical" evidence="7">
    <location>
        <begin position="157"/>
        <end position="178"/>
    </location>
</feature>
<dbReference type="GO" id="GO:0005886">
    <property type="term" value="C:plasma membrane"/>
    <property type="evidence" value="ECO:0007669"/>
    <property type="project" value="UniProtKB-SubCell"/>
</dbReference>
<evidence type="ECO:0000256" key="3">
    <source>
        <dbReference type="ARBA" id="ARBA00022475"/>
    </source>
</evidence>
<evidence type="ECO:0000256" key="6">
    <source>
        <dbReference type="ARBA" id="ARBA00023136"/>
    </source>
</evidence>
<evidence type="ECO:0000256" key="2">
    <source>
        <dbReference type="ARBA" id="ARBA00022448"/>
    </source>
</evidence>
<feature type="transmembrane region" description="Helical" evidence="7">
    <location>
        <begin position="53"/>
        <end position="73"/>
    </location>
</feature>
<dbReference type="InterPro" id="IPR020846">
    <property type="entry name" value="MFS_dom"/>
</dbReference>
<feature type="transmembrane region" description="Helical" evidence="7">
    <location>
        <begin position="357"/>
        <end position="377"/>
    </location>
</feature>
<keyword evidence="5 7" id="KW-1133">Transmembrane helix</keyword>
<dbReference type="Gene3D" id="1.20.1250.20">
    <property type="entry name" value="MFS general substrate transporter like domains"/>
    <property type="match status" value="1"/>
</dbReference>
<organism evidence="9 10">
    <name type="scientific">Amycolatopsis xylanica</name>
    <dbReference type="NCBI Taxonomy" id="589385"/>
    <lineage>
        <taxon>Bacteria</taxon>
        <taxon>Bacillati</taxon>
        <taxon>Actinomycetota</taxon>
        <taxon>Actinomycetes</taxon>
        <taxon>Pseudonocardiales</taxon>
        <taxon>Pseudonocardiaceae</taxon>
        <taxon>Amycolatopsis</taxon>
    </lineage>
</organism>
<protein>
    <submittedName>
        <fullName evidence="9">Na+/melibiose symporter</fullName>
    </submittedName>
</protein>
<dbReference type="SUPFAM" id="SSF103473">
    <property type="entry name" value="MFS general substrate transporter"/>
    <property type="match status" value="1"/>
</dbReference>
<dbReference type="InterPro" id="IPR010290">
    <property type="entry name" value="TM_effector"/>
</dbReference>
<dbReference type="AlphaFoldDB" id="A0A1H3PM95"/>
<evidence type="ECO:0000259" key="8">
    <source>
        <dbReference type="PROSITE" id="PS50850"/>
    </source>
</evidence>
<feature type="transmembrane region" description="Helical" evidence="7">
    <location>
        <begin position="319"/>
        <end position="336"/>
    </location>
</feature>
<evidence type="ECO:0000256" key="5">
    <source>
        <dbReference type="ARBA" id="ARBA00022989"/>
    </source>
</evidence>
<sequence>MTETLEPRAPEAADHSARNTAVLVAFTAATNLADGVLKVALPLIATTLTNSPALVSGVLTTLMLPWLFTALHVGVLVDRGDRRKLLWLANFVRVVMVGGLLAAVLTGTLTLPMIYASGIILGVAEVIALTAAAALLPSVVAGPKRERANSWLTGAETVCNEFIGPFLGGLLVAAGAGIVLGTTAITYAITAATLVFLIGRFRVPPATVARPAVHAQIAEGLRYLWDQRVLRVMTVLVTALNSLWGAWLALMPLFATTAMGVDKAVYGLLVGALGAGGTIGALLVATCNRLFGRRQVMLGNIFLTGTMVATPAFSTNPWVVAAGAFLGGLGSGLWVVNSRTVSQTLVSQSMMGRYSATARLFGWGAVPLGAFLSGLLAEWAGTQVAFAVFTVIALTVVVPFLRVYSRPVAADMERRISSGAEPEAQ</sequence>
<evidence type="ECO:0000256" key="4">
    <source>
        <dbReference type="ARBA" id="ARBA00022692"/>
    </source>
</evidence>
<reference evidence="9 10" key="1">
    <citation type="submission" date="2016-10" db="EMBL/GenBank/DDBJ databases">
        <authorList>
            <person name="de Groot N.N."/>
        </authorList>
    </citation>
    <scope>NUCLEOTIDE SEQUENCE [LARGE SCALE GENOMIC DNA]</scope>
    <source>
        <strain evidence="9 10">CPCC 202699</strain>
    </source>
</reference>
<feature type="transmembrane region" description="Helical" evidence="7">
    <location>
        <begin position="85"/>
        <end position="107"/>
    </location>
</feature>
<evidence type="ECO:0000313" key="9">
    <source>
        <dbReference type="EMBL" id="SDZ02015.1"/>
    </source>
</evidence>
<dbReference type="RefSeq" id="WP_091295826.1">
    <property type="nucleotide sequence ID" value="NZ_FNON01000008.1"/>
</dbReference>
<keyword evidence="2" id="KW-0813">Transport</keyword>
<dbReference type="OrthoDB" id="145388at2"/>
<keyword evidence="4 7" id="KW-0812">Transmembrane</keyword>
<dbReference type="PANTHER" id="PTHR23513">
    <property type="entry name" value="INTEGRAL MEMBRANE EFFLUX PROTEIN-RELATED"/>
    <property type="match status" value="1"/>
</dbReference>
<dbReference type="PROSITE" id="PS50850">
    <property type="entry name" value="MFS"/>
    <property type="match status" value="1"/>
</dbReference>
<dbReference type="EMBL" id="FNON01000008">
    <property type="protein sequence ID" value="SDZ02015.1"/>
    <property type="molecule type" value="Genomic_DNA"/>
</dbReference>